<feature type="compositionally biased region" description="Polar residues" evidence="2">
    <location>
        <begin position="1032"/>
        <end position="1042"/>
    </location>
</feature>
<gene>
    <name evidence="6" type="ORF">AO440_002678</name>
</gene>
<feature type="compositionally biased region" description="Low complexity" evidence="2">
    <location>
        <begin position="305"/>
        <end position="317"/>
    </location>
</feature>
<evidence type="ECO:0000256" key="2">
    <source>
        <dbReference type="SAM" id="MobiDB-lite"/>
    </source>
</evidence>
<feature type="region of interest" description="Disordered" evidence="2">
    <location>
        <begin position="592"/>
        <end position="659"/>
    </location>
</feature>
<dbReference type="Gene3D" id="2.30.29.30">
    <property type="entry name" value="Pleckstrin-homology domain (PH domain)/Phosphotyrosine-binding domain (PTB)"/>
    <property type="match status" value="1"/>
</dbReference>
<organism evidence="6 7">
    <name type="scientific">Candida glabrata</name>
    <name type="common">Yeast</name>
    <name type="synonym">Torulopsis glabrata</name>
    <dbReference type="NCBI Taxonomy" id="5478"/>
    <lineage>
        <taxon>Eukaryota</taxon>
        <taxon>Fungi</taxon>
        <taxon>Dikarya</taxon>
        <taxon>Ascomycota</taxon>
        <taxon>Saccharomycotina</taxon>
        <taxon>Saccharomycetes</taxon>
        <taxon>Saccharomycetales</taxon>
        <taxon>Saccharomycetaceae</taxon>
        <taxon>Nakaseomyces</taxon>
    </lineage>
</organism>
<feature type="domain" description="SIN1-type PH" evidence="4">
    <location>
        <begin position="1125"/>
        <end position="1228"/>
    </location>
</feature>
<dbReference type="GO" id="GO:0030950">
    <property type="term" value="P:establishment or maintenance of actin cytoskeleton polarity"/>
    <property type="evidence" value="ECO:0007669"/>
    <property type="project" value="EnsemblFungi"/>
</dbReference>
<dbReference type="Pfam" id="PF16979">
    <property type="entry name" value="SIN1_PH"/>
    <property type="match status" value="1"/>
</dbReference>
<dbReference type="InterPro" id="IPR011993">
    <property type="entry name" value="PH-like_dom_sf"/>
</dbReference>
<feature type="compositionally biased region" description="Low complexity" evidence="2">
    <location>
        <begin position="223"/>
        <end position="242"/>
    </location>
</feature>
<dbReference type="EMBL" id="LLZZ01000114">
    <property type="protein sequence ID" value="KTB05196.1"/>
    <property type="molecule type" value="Genomic_DNA"/>
</dbReference>
<dbReference type="Pfam" id="PF23164">
    <property type="entry name" value="UBL_AVO1"/>
    <property type="match status" value="1"/>
</dbReference>
<dbReference type="InterPro" id="IPR056385">
    <property type="entry name" value="UBL_AVO1/Sin1"/>
</dbReference>
<dbReference type="GO" id="GO:0060090">
    <property type="term" value="F:molecular adaptor activity"/>
    <property type="evidence" value="ECO:0007669"/>
    <property type="project" value="EnsemblFungi"/>
</dbReference>
<feature type="compositionally biased region" description="Basic residues" evidence="2">
    <location>
        <begin position="260"/>
        <end position="269"/>
    </location>
</feature>
<evidence type="ECO:0000259" key="4">
    <source>
        <dbReference type="Pfam" id="PF16979"/>
    </source>
</evidence>
<evidence type="ECO:0000256" key="1">
    <source>
        <dbReference type="ARBA" id="ARBA00009407"/>
    </source>
</evidence>
<dbReference type="Pfam" id="PF16978">
    <property type="entry name" value="CRIM"/>
    <property type="match status" value="1"/>
</dbReference>
<dbReference type="GO" id="GO:0005737">
    <property type="term" value="C:cytoplasm"/>
    <property type="evidence" value="ECO:0007669"/>
    <property type="project" value="EnsemblFungi"/>
</dbReference>
<dbReference type="AlphaFoldDB" id="A0A0W0E0Q0"/>
<comment type="caution">
    <text evidence="6">The sequence shown here is derived from an EMBL/GenBank/DDBJ whole genome shotgun (WGS) entry which is preliminary data.</text>
</comment>
<dbReference type="InterPro" id="IPR008828">
    <property type="entry name" value="Sin1/Avo1"/>
</dbReference>
<dbReference type="InterPro" id="IPR031313">
    <property type="entry name" value="Sin1_PH_dom"/>
</dbReference>
<evidence type="ECO:0000313" key="6">
    <source>
        <dbReference type="EMBL" id="KTB05196.1"/>
    </source>
</evidence>
<dbReference type="PANTHER" id="PTHR13335:SF1">
    <property type="entry name" value="TARGET OF RAPAMYCIN COMPLEX 2 SUBUNIT MAPKAP1"/>
    <property type="match status" value="1"/>
</dbReference>
<name>A0A0W0E0Q0_CANGB</name>
<evidence type="ECO:0000259" key="3">
    <source>
        <dbReference type="Pfam" id="PF16978"/>
    </source>
</evidence>
<comment type="similarity">
    <text evidence="1">Belongs to the SIN1 family.</text>
</comment>
<reference evidence="6 7" key="1">
    <citation type="submission" date="2015-10" db="EMBL/GenBank/DDBJ databases">
        <title>Draft genomes sequences of Candida glabrata isolates 1A, 1B, 2A, 2B, 3A and 3B.</title>
        <authorList>
            <person name="Haavelsrud O.E."/>
            <person name="Gaustad P."/>
        </authorList>
    </citation>
    <scope>NUCLEOTIDE SEQUENCE [LARGE SCALE GENOMIC DNA]</scope>
    <source>
        <strain evidence="6">910700640</strain>
    </source>
</reference>
<dbReference type="InterPro" id="IPR031567">
    <property type="entry name" value="CRIM_dom"/>
</dbReference>
<dbReference type="Proteomes" id="UP000054886">
    <property type="component" value="Unassembled WGS sequence"/>
</dbReference>
<dbReference type="GO" id="GO:0005886">
    <property type="term" value="C:plasma membrane"/>
    <property type="evidence" value="ECO:0007669"/>
    <property type="project" value="EnsemblFungi"/>
</dbReference>
<feature type="compositionally biased region" description="Polar residues" evidence="2">
    <location>
        <begin position="592"/>
        <end position="620"/>
    </location>
</feature>
<dbReference type="GO" id="GO:0031932">
    <property type="term" value="C:TORC2 complex"/>
    <property type="evidence" value="ECO:0007669"/>
    <property type="project" value="EnsemblFungi"/>
</dbReference>
<evidence type="ECO:0000259" key="5">
    <source>
        <dbReference type="Pfam" id="PF23164"/>
    </source>
</evidence>
<feature type="region of interest" description="Disordered" evidence="2">
    <location>
        <begin position="303"/>
        <end position="326"/>
    </location>
</feature>
<feature type="domain" description="AVO1/Sin1 ubiquitin-like" evidence="5">
    <location>
        <begin position="883"/>
        <end position="971"/>
    </location>
</feature>
<dbReference type="VEuPathDB" id="FungiDB:CAGL0I07953g"/>
<dbReference type="VEuPathDB" id="FungiDB:GWK60_I03443"/>
<dbReference type="VEuPathDB" id="FungiDB:GVI51_I07799"/>
<feature type="region of interest" description="Disordered" evidence="2">
    <location>
        <begin position="985"/>
        <end position="1048"/>
    </location>
</feature>
<dbReference type="GO" id="GO:0001558">
    <property type="term" value="P:regulation of cell growth"/>
    <property type="evidence" value="ECO:0007669"/>
    <property type="project" value="EnsemblFungi"/>
</dbReference>
<dbReference type="GO" id="GO:0005546">
    <property type="term" value="F:phosphatidylinositol-4,5-bisphosphate binding"/>
    <property type="evidence" value="ECO:0007669"/>
    <property type="project" value="EnsemblFungi"/>
</dbReference>
<protein>
    <submittedName>
        <fullName evidence="6">Target of rapamycin complex 2 subunit AVO1</fullName>
    </submittedName>
</protein>
<feature type="region of interest" description="Disordered" evidence="2">
    <location>
        <begin position="459"/>
        <end position="481"/>
    </location>
</feature>
<evidence type="ECO:0000313" key="7">
    <source>
        <dbReference type="Proteomes" id="UP000054886"/>
    </source>
</evidence>
<feature type="compositionally biased region" description="Low complexity" evidence="2">
    <location>
        <begin position="645"/>
        <end position="654"/>
    </location>
</feature>
<proteinExistence type="inferred from homology"/>
<dbReference type="VEuPathDB" id="FungiDB:B1J91_I07953g"/>
<sequence length="1235" mass="137378">MDTVASINNLRAQFFRICPEKDQMSRIIKPYIPQTEKDAIVKYSTQDYDKVDPKISDVYTNPDGTSLLTEMESPPISKNFMDSYATIAKARLKKHNEEAYFRGNRTFNQGDLNNRVIETKDDGYNMDELKNENLTQVDGTLIEKSHNDFIANNTLKNNSISTSILNDDLSDNVVFENTSAKKKDARKSGLPFVRIFKNKKDSNAIPSKQNNTSSNSKNRKKSSSNSNAGKTDSGYSSVSNKSSRSDLRSKKSSQNIGNHRQTHTRRKSKFSMNFDFDENLEEEEEDEDEDEEGADLHSKFFRLDSNSSSQQSLSQNNEYTGSRAGSVLNNNGSKLIHGIQNSNNNNNNNNHNVTVNGGKYINDKFSNQNNKSKLHAGHSFVQKTTALDSGKSVSSMHGSLVNGAVQGLDGAAVNSVSANELKSVHSADDAISDLDSFIEAQNLEEMDFDAAGSDINKIVSNDSQRETHISDENGTSRLSLADDMNSISDASSYGKSLLGSDYSADELIKQDASTLDSASLMAATDMQTHTIPSNSIPMSIDKFGLYEGVDDSTINNVFGKAVQNLKTESSTEKKNVVPQMFFSSPSTANKAEFGTSANSTGKINTTPKSTQYRSRSNSYDQARYNRYDSRKIRKGSQSSVDRNKSNSSQSNGQSHKIELNDSLVIERRTDLSSAIPAVSQLSTLFKMQKQNAGNPLSALQYFSFVSGSKVAKTDVMQLEVYIQNSKKYKRDPFTVQIRKNSTVFEVIGFILYSYANDFKPPNFESDGLTVDKIGNPNNFSLSIVDEDGEPFEDNFGKLDRKSEIQTVSDNEVVLCEVDGNEKELNESMTPVPYDTCGDIVDGSKSAAVSRSSSVGKSEKINQRSFYKPIVQDQDDLENTQGSKIVPITVYLYPNLNPKFNYTTINVNVTSKINDILVRYCKMKNLDPNEYLLKVVDKMSTYDLNDTVLKLDGNYSVELISKKEAREKRLEKLKADTSMPVLPTIQSSDMTPLTIDRGGKSFLKGKNEDKTSEVKATKSKKSSSKYKLSLAKQTSSSSNQSANGLGIGNGNMHTIGGSNALTSGANSLFKSKNSSRSSLHGPLQFYNINRSQTNIDVKAGPSKPLSVDDSTTNNSANNFQDLFSGAYHRYKVWRRQQMSFINKHERTLALDGDYIYIVPPEGRMHWHENVKTKSLHISQVILVKKSKSAPENFKIYVKKSHDDIKRYYFEAASAQECTEIVTRLQNLMNAYKMNLK</sequence>
<feature type="region of interest" description="Disordered" evidence="2">
    <location>
        <begin position="200"/>
        <end position="273"/>
    </location>
</feature>
<feature type="compositionally biased region" description="Basic and acidic residues" evidence="2">
    <location>
        <begin position="1004"/>
        <end position="1015"/>
    </location>
</feature>
<feature type="compositionally biased region" description="Low complexity" evidence="2">
    <location>
        <begin position="207"/>
        <end position="216"/>
    </location>
</feature>
<accession>A0A0W0E0Q0</accession>
<dbReference type="GO" id="GO:0038203">
    <property type="term" value="P:TORC2 signaling"/>
    <property type="evidence" value="ECO:0007669"/>
    <property type="project" value="TreeGrafter"/>
</dbReference>
<feature type="domain" description="CRIM" evidence="3">
    <location>
        <begin position="679"/>
        <end position="826"/>
    </location>
</feature>
<dbReference type="PANTHER" id="PTHR13335">
    <property type="entry name" value="TARGET OF RAPAMYCIN COMPLEX 2 SUBUNIT MAPKAP1"/>
    <property type="match status" value="1"/>
</dbReference>